<evidence type="ECO:0000256" key="7">
    <source>
        <dbReference type="ARBA" id="ARBA00022839"/>
    </source>
</evidence>
<dbReference type="PANTHER" id="PTHR11070">
    <property type="entry name" value="UVRD / RECB / PCRA DNA HELICASE FAMILY MEMBER"/>
    <property type="match status" value="1"/>
</dbReference>
<dbReference type="Proteomes" id="UP000515570">
    <property type="component" value="Chromosome"/>
</dbReference>
<dbReference type="InterPro" id="IPR027417">
    <property type="entry name" value="P-loop_NTPase"/>
</dbReference>
<keyword evidence="11" id="KW-0413">Isomerase</keyword>
<dbReference type="PROSITE" id="PS51217">
    <property type="entry name" value="UVRD_HELICASE_CTER"/>
    <property type="match status" value="1"/>
</dbReference>
<dbReference type="PROSITE" id="PS51198">
    <property type="entry name" value="UVRD_HELICASE_ATP_BIND"/>
    <property type="match status" value="1"/>
</dbReference>
<dbReference type="Gene3D" id="1.10.486.10">
    <property type="entry name" value="PCRA, domain 4"/>
    <property type="match status" value="1"/>
</dbReference>
<sequence>MNQFVPSARFAPPEKLQVKLVAGESSSPESRTWDGAAQQLIAAMDTPKPGKWRVTGTADSGVTSLIVDAVLARIASGVSPSEIVVLATSKESGALLRKEFAKLLPSVGYVSETPLVQSVHSFAFSLVRLARLRNPESAEDASLGRTPRLITGAQQDLIIQELLQIHAESEDNYWPDNVRDALTMVGFARQLRDFLLRSQERGLGPEQLQGLGHVYNRPMWVAAGKFLQEYEEITQLTGAQLYNASELVVAAHDHLNADEAFREAMQEQIDSLFVDDAQNLDPQAAQLIGVFTHFAQCAVLAGNPEHSVFHFRGATPDSLTSWPVDHEIVLDRRRHAPRQQICYADSEATQHLVVADTLRRAHLIDGTSWDDMAVIVRSNSSIPAVRRALLSAGVPVSLQPTSMVLAQQRLVSGLLLALTLLTEPLTTTELEELILGPIGGADPVTLRRLLRGLRQAEMKRGGTRRATDVLADILRATDELPTDTVEYLTQRELDILLRLTGVLKAGREALAQGASIELTLWEVWDATGLSDRLMNASLRGGALGSQADIDLDAVMALFDAAGDFVERHPAAPLMRFVSTIREEELPSGTRDRRGFAPEAVSILTAHSCIGRHWPLVVVCGVQEGQWPALGETGSLFGQEELVQLHDRDIDPNVITSNTKDKVAEERRLFLLACSRATHTLLVTAVTAPDSDEVEEPSRFVTELAEDPDVLVTTSGTPDAFAELNNDIGDSTQFPRLLSQPSIVAELRRTLEAPDAPEHHKREAARQLARLAEAGIHGAHPDTWWGLAAPSEAEPIMNLNPPVQLSPSKIESALVCPLRTVLSEYGEEDDSPLHLFKGILIHAGAEAYARSVPRADIERMLTEAFVAHTDFPAWLVENELTNWKRTLDRTFEWLDKRTNELVGVEYPVNVVVSALPDGTPIAIRGRIDRLEKQADDALLVIDLKTGKHGVSKDDAEVHPQLFAYQLALAHAEVGPEGATTSNMGLRPEVLGGGWLVYPASEAVKVTERQQPMKDEQQLTDFAALLPEVVTAIQGPQFQAHENLACDRCVLRTMCPAHPEGKALTNV</sequence>
<evidence type="ECO:0000256" key="6">
    <source>
        <dbReference type="ARBA" id="ARBA00022806"/>
    </source>
</evidence>
<evidence type="ECO:0000256" key="10">
    <source>
        <dbReference type="ARBA" id="ARBA00023204"/>
    </source>
</evidence>
<dbReference type="RefSeq" id="WP_182386732.1">
    <property type="nucleotide sequence ID" value="NZ_CP059833.1"/>
</dbReference>
<name>A0A7G5FH25_9CORY</name>
<dbReference type="Pfam" id="PF00580">
    <property type="entry name" value="UvrD-helicase"/>
    <property type="match status" value="1"/>
</dbReference>
<evidence type="ECO:0000256" key="11">
    <source>
        <dbReference type="ARBA" id="ARBA00023235"/>
    </source>
</evidence>
<comment type="similarity">
    <text evidence="1">Belongs to the helicase family. UvrD subfamily.</text>
</comment>
<gene>
    <name evidence="18" type="ORF">HW450_04130</name>
</gene>
<comment type="catalytic activity">
    <reaction evidence="12">
        <text>Couples ATP hydrolysis with the unwinding of duplex DNA by translocating in the 3'-5' direction.</text>
        <dbReference type="EC" id="5.6.2.4"/>
    </reaction>
</comment>
<comment type="catalytic activity">
    <reaction evidence="14">
        <text>ATP + H2O = ADP + phosphate + H(+)</text>
        <dbReference type="Rhea" id="RHEA:13065"/>
        <dbReference type="ChEBI" id="CHEBI:15377"/>
        <dbReference type="ChEBI" id="CHEBI:15378"/>
        <dbReference type="ChEBI" id="CHEBI:30616"/>
        <dbReference type="ChEBI" id="CHEBI:43474"/>
        <dbReference type="ChEBI" id="CHEBI:456216"/>
        <dbReference type="EC" id="5.6.2.4"/>
    </reaction>
</comment>
<reference evidence="18 19" key="1">
    <citation type="submission" date="2020-07" db="EMBL/GenBank/DDBJ databases">
        <title>non toxigenic Corynebacterium sp. nov from a clinical source.</title>
        <authorList>
            <person name="Bernier A.-M."/>
            <person name="Bernard K."/>
        </authorList>
    </citation>
    <scope>NUCLEOTIDE SEQUENCE [LARGE SCALE GENOMIC DNA]</scope>
    <source>
        <strain evidence="19">NML 93-0612</strain>
    </source>
</reference>
<dbReference type="InterPro" id="IPR000212">
    <property type="entry name" value="DNA_helicase_UvrD/REP"/>
</dbReference>
<dbReference type="GO" id="GO:0005829">
    <property type="term" value="C:cytosol"/>
    <property type="evidence" value="ECO:0007669"/>
    <property type="project" value="TreeGrafter"/>
</dbReference>
<dbReference type="GO" id="GO:0004527">
    <property type="term" value="F:exonuclease activity"/>
    <property type="evidence" value="ECO:0007669"/>
    <property type="project" value="UniProtKB-KW"/>
</dbReference>
<feature type="domain" description="UvrD-like helicase C-terminal" evidence="17">
    <location>
        <begin position="309"/>
        <end position="610"/>
    </location>
</feature>
<keyword evidence="5 15" id="KW-0378">Hydrolase</keyword>
<keyword evidence="3 15" id="KW-0547">Nucleotide-binding</keyword>
<proteinExistence type="inferred from homology"/>
<dbReference type="EC" id="5.6.2.4" evidence="13"/>
<dbReference type="Gene3D" id="1.10.10.160">
    <property type="match status" value="1"/>
</dbReference>
<keyword evidence="10" id="KW-0234">DNA repair</keyword>
<dbReference type="Pfam" id="PF12705">
    <property type="entry name" value="PDDEXK_1"/>
    <property type="match status" value="1"/>
</dbReference>
<keyword evidence="2" id="KW-0540">Nuclease</keyword>
<dbReference type="PANTHER" id="PTHR11070:SF59">
    <property type="entry name" value="DNA 3'-5' HELICASE"/>
    <property type="match status" value="1"/>
</dbReference>
<dbReference type="InterPro" id="IPR011604">
    <property type="entry name" value="PDDEXK-like_dom_sf"/>
</dbReference>
<accession>A0A7G5FH25</accession>
<evidence type="ECO:0000259" key="16">
    <source>
        <dbReference type="PROSITE" id="PS51198"/>
    </source>
</evidence>
<evidence type="ECO:0000256" key="14">
    <source>
        <dbReference type="ARBA" id="ARBA00048988"/>
    </source>
</evidence>
<dbReference type="InterPro" id="IPR014016">
    <property type="entry name" value="UvrD-like_ATP-bd"/>
</dbReference>
<dbReference type="GO" id="GO:0003677">
    <property type="term" value="F:DNA binding"/>
    <property type="evidence" value="ECO:0007669"/>
    <property type="project" value="UniProtKB-KW"/>
</dbReference>
<dbReference type="GO" id="GO:0000725">
    <property type="term" value="P:recombinational repair"/>
    <property type="evidence" value="ECO:0007669"/>
    <property type="project" value="TreeGrafter"/>
</dbReference>
<evidence type="ECO:0000256" key="2">
    <source>
        <dbReference type="ARBA" id="ARBA00022722"/>
    </source>
</evidence>
<evidence type="ECO:0000256" key="4">
    <source>
        <dbReference type="ARBA" id="ARBA00022763"/>
    </source>
</evidence>
<dbReference type="AlphaFoldDB" id="A0A7G5FH25"/>
<dbReference type="Pfam" id="PF13361">
    <property type="entry name" value="UvrD_C"/>
    <property type="match status" value="1"/>
</dbReference>
<dbReference type="EMBL" id="CP059833">
    <property type="protein sequence ID" value="QMV85916.1"/>
    <property type="molecule type" value="Genomic_DNA"/>
</dbReference>
<dbReference type="Gene3D" id="3.40.50.300">
    <property type="entry name" value="P-loop containing nucleotide triphosphate hydrolases"/>
    <property type="match status" value="2"/>
</dbReference>
<keyword evidence="4" id="KW-0227">DNA damage</keyword>
<evidence type="ECO:0000256" key="1">
    <source>
        <dbReference type="ARBA" id="ARBA00009922"/>
    </source>
</evidence>
<evidence type="ECO:0000256" key="5">
    <source>
        <dbReference type="ARBA" id="ARBA00022801"/>
    </source>
</evidence>
<protein>
    <recommendedName>
        <fullName evidence="13">DNA 3'-5' helicase</fullName>
        <ecNumber evidence="13">5.6.2.4</ecNumber>
    </recommendedName>
</protein>
<evidence type="ECO:0000256" key="12">
    <source>
        <dbReference type="ARBA" id="ARBA00034617"/>
    </source>
</evidence>
<dbReference type="GO" id="GO:0005524">
    <property type="term" value="F:ATP binding"/>
    <property type="evidence" value="ECO:0007669"/>
    <property type="project" value="UniProtKB-UniRule"/>
</dbReference>
<dbReference type="GO" id="GO:0043138">
    <property type="term" value="F:3'-5' DNA helicase activity"/>
    <property type="evidence" value="ECO:0007669"/>
    <property type="project" value="UniProtKB-EC"/>
</dbReference>
<organism evidence="18 19">
    <name type="scientific">Corynebacterium hindlerae</name>
    <dbReference type="NCBI Taxonomy" id="699041"/>
    <lineage>
        <taxon>Bacteria</taxon>
        <taxon>Bacillati</taxon>
        <taxon>Actinomycetota</taxon>
        <taxon>Actinomycetes</taxon>
        <taxon>Mycobacteriales</taxon>
        <taxon>Corynebacteriaceae</taxon>
        <taxon>Corynebacterium</taxon>
    </lineage>
</organism>
<feature type="binding site" evidence="15">
    <location>
        <begin position="56"/>
        <end position="63"/>
    </location>
    <ligand>
        <name>ATP</name>
        <dbReference type="ChEBI" id="CHEBI:30616"/>
    </ligand>
</feature>
<keyword evidence="19" id="KW-1185">Reference proteome</keyword>
<keyword evidence="8 15" id="KW-0067">ATP-binding</keyword>
<evidence type="ECO:0000256" key="8">
    <source>
        <dbReference type="ARBA" id="ARBA00022840"/>
    </source>
</evidence>
<evidence type="ECO:0000256" key="13">
    <source>
        <dbReference type="ARBA" id="ARBA00034808"/>
    </source>
</evidence>
<dbReference type="InterPro" id="IPR014017">
    <property type="entry name" value="DNA_helicase_UvrD-like_C"/>
</dbReference>
<dbReference type="InterPro" id="IPR038726">
    <property type="entry name" value="PDDEXK_AddAB-type"/>
</dbReference>
<evidence type="ECO:0000256" key="9">
    <source>
        <dbReference type="ARBA" id="ARBA00023125"/>
    </source>
</evidence>
<evidence type="ECO:0000256" key="15">
    <source>
        <dbReference type="PROSITE-ProRule" id="PRU00560"/>
    </source>
</evidence>
<dbReference type="SUPFAM" id="SSF52540">
    <property type="entry name" value="P-loop containing nucleoside triphosphate hydrolases"/>
    <property type="match status" value="1"/>
</dbReference>
<evidence type="ECO:0000256" key="3">
    <source>
        <dbReference type="ARBA" id="ARBA00022741"/>
    </source>
</evidence>
<evidence type="ECO:0000313" key="18">
    <source>
        <dbReference type="EMBL" id="QMV85916.1"/>
    </source>
</evidence>
<dbReference type="Gene3D" id="3.90.320.10">
    <property type="match status" value="1"/>
</dbReference>
<evidence type="ECO:0000259" key="17">
    <source>
        <dbReference type="PROSITE" id="PS51217"/>
    </source>
</evidence>
<feature type="domain" description="UvrD-like helicase ATP-binding" evidence="16">
    <location>
        <begin position="35"/>
        <end position="362"/>
    </location>
</feature>
<dbReference type="InterPro" id="IPR013986">
    <property type="entry name" value="DExx_box_DNA_helicase_dom_sf"/>
</dbReference>
<keyword evidence="7" id="KW-0269">Exonuclease</keyword>
<dbReference type="GO" id="GO:0033202">
    <property type="term" value="C:DNA helicase complex"/>
    <property type="evidence" value="ECO:0007669"/>
    <property type="project" value="TreeGrafter"/>
</dbReference>
<keyword evidence="6 15" id="KW-0347">Helicase</keyword>
<evidence type="ECO:0000313" key="19">
    <source>
        <dbReference type="Proteomes" id="UP000515570"/>
    </source>
</evidence>
<keyword evidence="9" id="KW-0238">DNA-binding</keyword>